<reference evidence="13 14" key="1">
    <citation type="submission" date="2018-10" db="EMBL/GenBank/DDBJ databases">
        <title>Sphingobacterium sp. M05W1-28.</title>
        <authorList>
            <person name="Cai H."/>
        </authorList>
    </citation>
    <scope>NUCLEOTIDE SEQUENCE [LARGE SCALE GENOMIC DNA]</scope>
    <source>
        <strain evidence="13 14">M05W1-28</strain>
    </source>
</reference>
<dbReference type="Pfam" id="PF00593">
    <property type="entry name" value="TonB_dep_Rec_b-barrel"/>
    <property type="match status" value="1"/>
</dbReference>
<evidence type="ECO:0000256" key="4">
    <source>
        <dbReference type="ARBA" id="ARBA00022692"/>
    </source>
</evidence>
<evidence type="ECO:0000256" key="8">
    <source>
        <dbReference type="PROSITE-ProRule" id="PRU01360"/>
    </source>
</evidence>
<dbReference type="Gene3D" id="2.60.40.1120">
    <property type="entry name" value="Carboxypeptidase-like, regulatory domain"/>
    <property type="match status" value="1"/>
</dbReference>
<dbReference type="NCBIfam" id="TIGR04056">
    <property type="entry name" value="OMP_RagA_SusC"/>
    <property type="match status" value="1"/>
</dbReference>
<dbReference type="GO" id="GO:0009279">
    <property type="term" value="C:cell outer membrane"/>
    <property type="evidence" value="ECO:0007669"/>
    <property type="project" value="UniProtKB-SubCell"/>
</dbReference>
<dbReference type="InterPro" id="IPR008969">
    <property type="entry name" value="CarboxyPept-like_regulatory"/>
</dbReference>
<dbReference type="SUPFAM" id="SSF56935">
    <property type="entry name" value="Porins"/>
    <property type="match status" value="1"/>
</dbReference>
<dbReference type="Pfam" id="PF07715">
    <property type="entry name" value="Plug"/>
    <property type="match status" value="1"/>
</dbReference>
<proteinExistence type="inferred from homology"/>
<evidence type="ECO:0000256" key="2">
    <source>
        <dbReference type="ARBA" id="ARBA00022448"/>
    </source>
</evidence>
<feature type="domain" description="TonB-dependent receptor plug" evidence="12">
    <location>
        <begin position="129"/>
        <end position="247"/>
    </location>
</feature>
<keyword evidence="10" id="KW-0732">Signal</keyword>
<dbReference type="RefSeq" id="WP_121125183.1">
    <property type="nucleotide sequence ID" value="NZ_RBWS01000011.1"/>
</dbReference>
<dbReference type="InterPro" id="IPR023996">
    <property type="entry name" value="TonB-dep_OMP_SusC/RagA"/>
</dbReference>
<keyword evidence="2 8" id="KW-0813">Transport</keyword>
<keyword evidence="3 8" id="KW-1134">Transmembrane beta strand</keyword>
<evidence type="ECO:0000259" key="12">
    <source>
        <dbReference type="Pfam" id="PF07715"/>
    </source>
</evidence>
<gene>
    <name evidence="13" type="ORF">D7322_15410</name>
</gene>
<keyword evidence="5 9" id="KW-0798">TonB box</keyword>
<dbReference type="InterPro" id="IPR036942">
    <property type="entry name" value="Beta-barrel_TonB_sf"/>
</dbReference>
<dbReference type="InterPro" id="IPR012910">
    <property type="entry name" value="Plug_dom"/>
</dbReference>
<keyword evidence="6 8" id="KW-0472">Membrane</keyword>
<keyword evidence="14" id="KW-1185">Reference proteome</keyword>
<evidence type="ECO:0000256" key="7">
    <source>
        <dbReference type="ARBA" id="ARBA00023237"/>
    </source>
</evidence>
<evidence type="ECO:0000256" key="5">
    <source>
        <dbReference type="ARBA" id="ARBA00023077"/>
    </source>
</evidence>
<feature type="chain" id="PRO_5019302849" evidence="10">
    <location>
        <begin position="28"/>
        <end position="1068"/>
    </location>
</feature>
<dbReference type="NCBIfam" id="TIGR04057">
    <property type="entry name" value="SusC_RagA_signa"/>
    <property type="match status" value="1"/>
</dbReference>
<comment type="similarity">
    <text evidence="8 9">Belongs to the TonB-dependent receptor family.</text>
</comment>
<dbReference type="EMBL" id="RBWS01000011">
    <property type="protein sequence ID" value="RKO70660.1"/>
    <property type="molecule type" value="Genomic_DNA"/>
</dbReference>
<evidence type="ECO:0000313" key="14">
    <source>
        <dbReference type="Proteomes" id="UP000282423"/>
    </source>
</evidence>
<evidence type="ECO:0000256" key="1">
    <source>
        <dbReference type="ARBA" id="ARBA00004571"/>
    </source>
</evidence>
<accession>A0A420VWA4</accession>
<comment type="subcellular location">
    <subcellularLocation>
        <location evidence="1 8">Cell outer membrane</location>
        <topology evidence="1 8">Multi-pass membrane protein</topology>
    </subcellularLocation>
</comment>
<dbReference type="Gene3D" id="2.170.130.10">
    <property type="entry name" value="TonB-dependent receptor, plug domain"/>
    <property type="match status" value="1"/>
</dbReference>
<dbReference type="OrthoDB" id="9768177at2"/>
<evidence type="ECO:0000256" key="6">
    <source>
        <dbReference type="ARBA" id="ARBA00023136"/>
    </source>
</evidence>
<keyword evidence="4 8" id="KW-0812">Transmembrane</keyword>
<evidence type="ECO:0000259" key="11">
    <source>
        <dbReference type="Pfam" id="PF00593"/>
    </source>
</evidence>
<dbReference type="Gene3D" id="2.40.170.20">
    <property type="entry name" value="TonB-dependent receptor, beta-barrel domain"/>
    <property type="match status" value="1"/>
</dbReference>
<feature type="signal peptide" evidence="10">
    <location>
        <begin position="1"/>
        <end position="27"/>
    </location>
</feature>
<organism evidence="13 14">
    <name type="scientific">Sphingobacterium puteale</name>
    <dbReference type="NCBI Taxonomy" id="2420510"/>
    <lineage>
        <taxon>Bacteria</taxon>
        <taxon>Pseudomonadati</taxon>
        <taxon>Bacteroidota</taxon>
        <taxon>Sphingobacteriia</taxon>
        <taxon>Sphingobacteriales</taxon>
        <taxon>Sphingobacteriaceae</taxon>
        <taxon>Sphingobacterium</taxon>
    </lineage>
</organism>
<dbReference type="SUPFAM" id="SSF49464">
    <property type="entry name" value="Carboxypeptidase regulatory domain-like"/>
    <property type="match status" value="1"/>
</dbReference>
<dbReference type="Proteomes" id="UP000282423">
    <property type="component" value="Unassembled WGS sequence"/>
</dbReference>
<comment type="caution">
    <text evidence="13">The sequence shown here is derived from an EMBL/GenBank/DDBJ whole genome shotgun (WGS) entry which is preliminary data.</text>
</comment>
<evidence type="ECO:0000313" key="13">
    <source>
        <dbReference type="EMBL" id="RKO70660.1"/>
    </source>
</evidence>
<evidence type="ECO:0000256" key="9">
    <source>
        <dbReference type="RuleBase" id="RU003357"/>
    </source>
</evidence>
<dbReference type="AlphaFoldDB" id="A0A420VWA4"/>
<dbReference type="InterPro" id="IPR023997">
    <property type="entry name" value="TonB-dep_OMP_SusC/RagA_CS"/>
</dbReference>
<dbReference type="InterPro" id="IPR000531">
    <property type="entry name" value="Beta-barrel_TonB"/>
</dbReference>
<feature type="domain" description="TonB-dependent receptor-like beta-barrel" evidence="11">
    <location>
        <begin position="445"/>
        <end position="884"/>
    </location>
</feature>
<dbReference type="InterPro" id="IPR037066">
    <property type="entry name" value="Plug_dom_sf"/>
</dbReference>
<dbReference type="InterPro" id="IPR039426">
    <property type="entry name" value="TonB-dep_rcpt-like"/>
</dbReference>
<evidence type="ECO:0000256" key="10">
    <source>
        <dbReference type="SAM" id="SignalP"/>
    </source>
</evidence>
<sequence length="1068" mass="116112">MNKRRILYYSAYLLLAGLAEQPLVTYAQDTPKTIINASFRGQVVDAENGQPIEGATVKLYGVTHAVTTDRKGNFAFVTGQKLPARVVVSSVGYKEQIVLIEEQGDTVRLLREDRTLEEVVVVGYGTQKRKDFTGAASTISAEAIKDIPVQSFDQALAGKASGVSISLPNGLLNNPPVIRVRGLNSISLSSYPLIVIDGIPVNTGNIGTSNVANNPLADINPSDIESIDVLKDAASTSIYGSRAAGGVLIVTTKKGKQGRAKVTYDVWGSAVSATRLPKLLNASQYIDIKNEAVLNNKILSGNGTNDKVASALFFPQYDANDKLVETNWYDHVYNTGYSHNHSLAVSGANANTQYYFSGNYSDQEGFFAKNSFDRKGLRFNIEHKVNDWFSLGSNLTYNNTFNDAKNSGSLPSSQLLLIGGARLALVLPPNVSAYKDDGSYNLSSTGLLGPGANLFTNTLYNPEALFAYSKYTTGNDHILGNLHASLNLLKNLKFTTTYAVDRNLSTTKTYLSPNLGSSGYTNGGSVTNVSSLRNNWNFTNSLSYDQVFAEKHALTLLAGYDIQKYDNDSWNASQNNASDPFFENFQGNWTTLSGAGGSVTERFYRSTFVRATYNYNKRYFLTANFRRDGNSALGANSKYGDFGGVSLGWSVFEEDFYKNSSLANLLGDLRFRGSWGKVGNGNLSAYESLNLYSSSLYGTAPTWSMSQAGDPDLGWETSEQTNFGLSLDLAQKRLHVDVDYFRNNVNGLILDVPQSPSKGIPGNSILKNVGSMYNRGIEFAISGDIVKKRDFTWNASLNFTHVKNKVTALSDGNADIIGYTHTTTEANNITRVGYAVGSLYGAVTDGVNPENGQRIFINKNGERVQYSAAVASGQSNWTYLDGRVASPITVADYQVLGTALPTYYGGFNNSFRYKAFDAAVNFTFAGGNKVMNGTRGTLLDQRFYNNSVEVLNRWTTAGQQTDIPRLVYNDVISNGSAGFSIDQNAEKADFLRLQQLTLGYTLRGNLFNKIGVSSIRIYGQASNLFLITGYSGTDPESSSNGNSNTSIGVEKNSIGQGRTWTAGLNVSF</sequence>
<dbReference type="Pfam" id="PF13715">
    <property type="entry name" value="CarbopepD_reg_2"/>
    <property type="match status" value="1"/>
</dbReference>
<evidence type="ECO:0000256" key="3">
    <source>
        <dbReference type="ARBA" id="ARBA00022452"/>
    </source>
</evidence>
<keyword evidence="7 8" id="KW-0998">Cell outer membrane</keyword>
<name>A0A420VWA4_9SPHI</name>
<dbReference type="PROSITE" id="PS52016">
    <property type="entry name" value="TONB_DEPENDENT_REC_3"/>
    <property type="match status" value="1"/>
</dbReference>
<protein>
    <submittedName>
        <fullName evidence="13">SusC/RagA family TonB-linked outer membrane protein</fullName>
    </submittedName>
</protein>